<dbReference type="Proteomes" id="UP000807825">
    <property type="component" value="Unassembled WGS sequence"/>
</dbReference>
<sequence length="204" mass="22963">MLVKYWMRKDFVTVDIDDSMQDALTLMKEHKVAMLPVMRKGELVGVVTDRDLKRASASDATTLDIHELIYLLSKIKIGEIMSKNPVTVPPDYTIEEAASVMLKHDISGAPVVDKEGRVLGLVTKQEMFKALISLSGLERRGVQFAFQLEDNPGSIKEVTDIIRNHGCRLVSILTSYERAPVGYRHVYVRAHSVDRLDVPKLLDE</sequence>
<name>A0A9D6V8H1_9BACT</name>
<dbReference type="EMBL" id="JACRDE010000408">
    <property type="protein sequence ID" value="MBI5250927.1"/>
    <property type="molecule type" value="Genomic_DNA"/>
</dbReference>
<dbReference type="InterPro" id="IPR046342">
    <property type="entry name" value="CBS_dom_sf"/>
</dbReference>
<evidence type="ECO:0000259" key="3">
    <source>
        <dbReference type="PROSITE" id="PS51371"/>
    </source>
</evidence>
<comment type="caution">
    <text evidence="4">The sequence shown here is derived from an EMBL/GenBank/DDBJ whole genome shotgun (WGS) entry which is preliminary data.</text>
</comment>
<evidence type="ECO:0000313" key="5">
    <source>
        <dbReference type="Proteomes" id="UP000807825"/>
    </source>
</evidence>
<reference evidence="4" key="1">
    <citation type="submission" date="2020-07" db="EMBL/GenBank/DDBJ databases">
        <title>Huge and variable diversity of episymbiotic CPR bacteria and DPANN archaea in groundwater ecosystems.</title>
        <authorList>
            <person name="He C.Y."/>
            <person name="Keren R."/>
            <person name="Whittaker M."/>
            <person name="Farag I.F."/>
            <person name="Doudna J."/>
            <person name="Cate J.H.D."/>
            <person name="Banfield J.F."/>
        </authorList>
    </citation>
    <scope>NUCLEOTIDE SEQUENCE</scope>
    <source>
        <strain evidence="4">NC_groundwater_1664_Pr3_B-0.1um_52_9</strain>
    </source>
</reference>
<proteinExistence type="predicted"/>
<evidence type="ECO:0000256" key="2">
    <source>
        <dbReference type="PROSITE-ProRule" id="PRU00703"/>
    </source>
</evidence>
<keyword evidence="1 2" id="KW-0129">CBS domain</keyword>
<dbReference type="SUPFAM" id="SSF54631">
    <property type="entry name" value="CBS-domain pair"/>
    <property type="match status" value="1"/>
</dbReference>
<dbReference type="CDD" id="cd04584">
    <property type="entry name" value="CBS_pair_AcuB_like"/>
    <property type="match status" value="1"/>
</dbReference>
<dbReference type="PANTHER" id="PTHR43080:SF2">
    <property type="entry name" value="CBS DOMAIN-CONTAINING PROTEIN"/>
    <property type="match status" value="1"/>
</dbReference>
<dbReference type="Gene3D" id="3.10.580.10">
    <property type="entry name" value="CBS-domain"/>
    <property type="match status" value="1"/>
</dbReference>
<dbReference type="InterPro" id="IPR000644">
    <property type="entry name" value="CBS_dom"/>
</dbReference>
<dbReference type="AlphaFoldDB" id="A0A9D6V8H1"/>
<dbReference type="Pfam" id="PF00571">
    <property type="entry name" value="CBS"/>
    <property type="match status" value="2"/>
</dbReference>
<evidence type="ECO:0000256" key="1">
    <source>
        <dbReference type="ARBA" id="ARBA00023122"/>
    </source>
</evidence>
<dbReference type="PANTHER" id="PTHR43080">
    <property type="entry name" value="CBS DOMAIN-CONTAINING PROTEIN CBSX3, MITOCHONDRIAL"/>
    <property type="match status" value="1"/>
</dbReference>
<organism evidence="4 5">
    <name type="scientific">Desulfomonile tiedjei</name>
    <dbReference type="NCBI Taxonomy" id="2358"/>
    <lineage>
        <taxon>Bacteria</taxon>
        <taxon>Pseudomonadati</taxon>
        <taxon>Thermodesulfobacteriota</taxon>
        <taxon>Desulfomonilia</taxon>
        <taxon>Desulfomonilales</taxon>
        <taxon>Desulfomonilaceae</taxon>
        <taxon>Desulfomonile</taxon>
    </lineage>
</organism>
<accession>A0A9D6V8H1</accession>
<feature type="non-terminal residue" evidence="4">
    <location>
        <position position="204"/>
    </location>
</feature>
<evidence type="ECO:0000313" key="4">
    <source>
        <dbReference type="EMBL" id="MBI5250927.1"/>
    </source>
</evidence>
<dbReference type="PROSITE" id="PS51371">
    <property type="entry name" value="CBS"/>
    <property type="match status" value="2"/>
</dbReference>
<feature type="domain" description="CBS" evidence="3">
    <location>
        <begin position="7"/>
        <end position="65"/>
    </location>
</feature>
<feature type="domain" description="CBS" evidence="3">
    <location>
        <begin position="81"/>
        <end position="139"/>
    </location>
</feature>
<dbReference type="InterPro" id="IPR051257">
    <property type="entry name" value="Diverse_CBS-Domain"/>
</dbReference>
<protein>
    <submittedName>
        <fullName evidence="4">CBS domain-containing protein</fullName>
    </submittedName>
</protein>
<gene>
    <name evidence="4" type="ORF">HY912_15675</name>
</gene>
<dbReference type="SMART" id="SM00116">
    <property type="entry name" value="CBS"/>
    <property type="match status" value="2"/>
</dbReference>